<comment type="caution">
    <text evidence="2">The sequence shown here is derived from an EMBL/GenBank/DDBJ whole genome shotgun (WGS) entry which is preliminary data.</text>
</comment>
<dbReference type="PANTHER" id="PTHR42705:SF2">
    <property type="entry name" value="BIFUNCTIONAL NON-HOMOLOGOUS END JOINING PROTEIN LIGD"/>
    <property type="match status" value="1"/>
</dbReference>
<gene>
    <name evidence="2" type="primary">ligD</name>
    <name evidence="2" type="ORF">ACFQPF_08750</name>
</gene>
<feature type="domain" description="DNA ligase D polymerase" evidence="1">
    <location>
        <begin position="35"/>
        <end position="282"/>
    </location>
</feature>
<dbReference type="Proteomes" id="UP001596549">
    <property type="component" value="Unassembled WGS sequence"/>
</dbReference>
<sequence>MGKRQKEQYTITVNASDIVITSPDKPVWPEKGIAKLEYLHYLSFIAPYILPFLKERTLTVIRYPHGVQGERFYQKNCPEYAPTFVETFLEEDIHYCICSNLETLLWLGNQLALEMHIPFRRTRTSFPSEIVMDLDPPSRSDFGLAVEASLIIKEVCDSLRLVPYVKTSGNKGMQVYIPIPDHSFTFVEARMFTSFLADYLINKEPDYFTTERLKKKRGQKCYIDFIQHAEGKTIIAPYSARGNSDALVATPVYWHEVNSSLRPELFTVDSLKTRIKSKGDPFSSFWETKTTQPFQHVLHVLKERRHLQ</sequence>
<dbReference type="RefSeq" id="WP_379748664.1">
    <property type="nucleotide sequence ID" value="NZ_JBHTCP010000014.1"/>
</dbReference>
<dbReference type="NCBIfam" id="TIGR02778">
    <property type="entry name" value="ligD_pol"/>
    <property type="match status" value="1"/>
</dbReference>
<evidence type="ECO:0000259" key="1">
    <source>
        <dbReference type="Pfam" id="PF21686"/>
    </source>
</evidence>
<reference evidence="3" key="1">
    <citation type="journal article" date="2019" name="Int. J. Syst. Evol. Microbiol.">
        <title>The Global Catalogue of Microorganisms (GCM) 10K type strain sequencing project: providing services to taxonomists for standard genome sequencing and annotation.</title>
        <authorList>
            <consortium name="The Broad Institute Genomics Platform"/>
            <consortium name="The Broad Institute Genome Sequencing Center for Infectious Disease"/>
            <person name="Wu L."/>
            <person name="Ma J."/>
        </authorList>
    </citation>
    <scope>NUCLEOTIDE SEQUENCE [LARGE SCALE GENOMIC DNA]</scope>
    <source>
        <strain evidence="3">NBRC 106396</strain>
    </source>
</reference>
<accession>A0ABW2NMS3</accession>
<keyword evidence="3" id="KW-1185">Reference proteome</keyword>
<keyword evidence="2" id="KW-0436">Ligase</keyword>
<protein>
    <submittedName>
        <fullName evidence="2">Non-homologous end-joining DNA ligase</fullName>
        <ecNumber evidence="2">6.5.1.1</ecNumber>
    </submittedName>
</protein>
<organism evidence="2 3">
    <name type="scientific">Fictibacillus iocasae</name>
    <dbReference type="NCBI Taxonomy" id="2715437"/>
    <lineage>
        <taxon>Bacteria</taxon>
        <taxon>Bacillati</taxon>
        <taxon>Bacillota</taxon>
        <taxon>Bacilli</taxon>
        <taxon>Bacillales</taxon>
        <taxon>Fictibacillaceae</taxon>
        <taxon>Fictibacillus</taxon>
    </lineage>
</organism>
<evidence type="ECO:0000313" key="2">
    <source>
        <dbReference type="EMBL" id="MFC7371764.1"/>
    </source>
</evidence>
<dbReference type="GO" id="GO:0003910">
    <property type="term" value="F:DNA ligase (ATP) activity"/>
    <property type="evidence" value="ECO:0007669"/>
    <property type="project" value="UniProtKB-EC"/>
</dbReference>
<dbReference type="Gene3D" id="3.90.920.10">
    <property type="entry name" value="DNA primase, PRIM domain"/>
    <property type="match status" value="1"/>
</dbReference>
<dbReference type="PANTHER" id="PTHR42705">
    <property type="entry name" value="BIFUNCTIONAL NON-HOMOLOGOUS END JOINING PROTEIN LIGD"/>
    <property type="match status" value="1"/>
</dbReference>
<dbReference type="InterPro" id="IPR014145">
    <property type="entry name" value="LigD_pol_dom"/>
</dbReference>
<dbReference type="EC" id="6.5.1.1" evidence="2"/>
<evidence type="ECO:0000313" key="3">
    <source>
        <dbReference type="Proteomes" id="UP001596549"/>
    </source>
</evidence>
<dbReference type="EMBL" id="JBHTCP010000014">
    <property type="protein sequence ID" value="MFC7371764.1"/>
    <property type="molecule type" value="Genomic_DNA"/>
</dbReference>
<dbReference type="InterPro" id="IPR052171">
    <property type="entry name" value="NHEJ_LigD"/>
</dbReference>
<name>A0ABW2NMS3_9BACL</name>
<dbReference type="Pfam" id="PF21686">
    <property type="entry name" value="LigD_Prim-Pol"/>
    <property type="match status" value="1"/>
</dbReference>
<proteinExistence type="predicted"/>